<proteinExistence type="predicted"/>
<organism evidence="1 2">
    <name type="scientific">Gynuella sunshinyii YC6258</name>
    <dbReference type="NCBI Taxonomy" id="1445510"/>
    <lineage>
        <taxon>Bacteria</taxon>
        <taxon>Pseudomonadati</taxon>
        <taxon>Pseudomonadota</taxon>
        <taxon>Gammaproteobacteria</taxon>
        <taxon>Oceanospirillales</taxon>
        <taxon>Saccharospirillaceae</taxon>
        <taxon>Gynuella</taxon>
    </lineage>
</organism>
<dbReference type="HOGENOM" id="CLU_3136220_0_0_6"/>
<dbReference type="STRING" id="1445510.YC6258_00542"/>
<sequence length="49" mass="5511">MRTATQNNGYHPASHTFFLLAPTPRITTILLMAIRIDPNDTCITLLKNN</sequence>
<name>A0A0C5VDH1_9GAMM</name>
<evidence type="ECO:0000313" key="2">
    <source>
        <dbReference type="Proteomes" id="UP000032266"/>
    </source>
</evidence>
<accession>A0A0C5VDH1</accession>
<gene>
    <name evidence="1" type="ORF">YC6258_00542</name>
</gene>
<reference evidence="1 2" key="1">
    <citation type="submission" date="2014-01" db="EMBL/GenBank/DDBJ databases">
        <title>Full genme sequencing of cellulolytic bacterium Gynuella sunshinyii YC6258T gen. nov., sp. nov.</title>
        <authorList>
            <person name="Khan H."/>
            <person name="Chung E.J."/>
            <person name="Chung Y.R."/>
        </authorList>
    </citation>
    <scope>NUCLEOTIDE SEQUENCE [LARGE SCALE GENOMIC DNA]</scope>
    <source>
        <strain evidence="1 2">YC6258</strain>
    </source>
</reference>
<evidence type="ECO:0000313" key="1">
    <source>
        <dbReference type="EMBL" id="AJQ92592.1"/>
    </source>
</evidence>
<dbReference type="EMBL" id="CP007142">
    <property type="protein sequence ID" value="AJQ92592.1"/>
    <property type="molecule type" value="Genomic_DNA"/>
</dbReference>
<protein>
    <submittedName>
        <fullName evidence="1">Uncharacterized protein</fullName>
    </submittedName>
</protein>
<dbReference type="KEGG" id="gsn:YC6258_00542"/>
<keyword evidence="2" id="KW-1185">Reference proteome</keyword>
<dbReference type="AlphaFoldDB" id="A0A0C5VDH1"/>
<dbReference type="Proteomes" id="UP000032266">
    <property type="component" value="Chromosome"/>
</dbReference>